<protein>
    <recommendedName>
        <fullName evidence="1">PKD domain-containing protein</fullName>
    </recommendedName>
</protein>
<dbReference type="AlphaFoldDB" id="X1SGW4"/>
<name>X1SGW4_9ZZZZ</name>
<feature type="non-terminal residue" evidence="2">
    <location>
        <position position="1"/>
    </location>
</feature>
<feature type="domain" description="PKD" evidence="1">
    <location>
        <begin position="222"/>
        <end position="267"/>
    </location>
</feature>
<dbReference type="Gene3D" id="2.60.40.10">
    <property type="entry name" value="Immunoglobulins"/>
    <property type="match status" value="1"/>
</dbReference>
<sequence>VTHCSLQTSDMAGGIRYRQQYQKPVIYDECRYEGNIPQGWGNITALEMTQRFWQGTLSGCYVGHGETYQHPQDLLWWAKGGVLRGQSPERITFLKAFMAAAPPFEELEPLGDDKGHYILAKSGEYYLAHSTDPQGITLELPGDQPYKIDGIDIWEMKEMPIGTAPPGQYTLSAPRPDYVYRFSPYQPGEKLRPEAEASADVIQGTAPLEVKFSAAGDLKHHWDFGDGAPSDESNPTHVYERFGRFNVTLTVTDKDGLFSSTGLSINVMPSGPDDLGRYTKWPGSHAGLVFLWENDRGKNQILDESGKVLRVCRVEPRGEARIGSAGEMQIENGAFLARDVNDRLLAACKRSNQLTIEATIIPSHLKQAGPARIITFSKDTGNRNFTLGQE</sequence>
<reference evidence="2" key="1">
    <citation type="journal article" date="2014" name="Front. Microbiol.">
        <title>High frequency of phylogenetically diverse reductive dehalogenase-homologous genes in deep subseafloor sedimentary metagenomes.</title>
        <authorList>
            <person name="Kawai M."/>
            <person name="Futagami T."/>
            <person name="Toyoda A."/>
            <person name="Takaki Y."/>
            <person name="Nishi S."/>
            <person name="Hori S."/>
            <person name="Arai W."/>
            <person name="Tsubouchi T."/>
            <person name="Morono Y."/>
            <person name="Uchiyama I."/>
            <person name="Ito T."/>
            <person name="Fujiyama A."/>
            <person name="Inagaki F."/>
            <person name="Takami H."/>
        </authorList>
    </citation>
    <scope>NUCLEOTIDE SEQUENCE</scope>
    <source>
        <strain evidence="2">Expedition CK06-06</strain>
    </source>
</reference>
<dbReference type="InterPro" id="IPR022409">
    <property type="entry name" value="PKD/Chitinase_dom"/>
</dbReference>
<gene>
    <name evidence="2" type="ORF">S12H4_15885</name>
</gene>
<evidence type="ECO:0000259" key="1">
    <source>
        <dbReference type="PROSITE" id="PS50093"/>
    </source>
</evidence>
<accession>X1SGW4</accession>
<dbReference type="InterPro" id="IPR035986">
    <property type="entry name" value="PKD_dom_sf"/>
</dbReference>
<dbReference type="Pfam" id="PF18911">
    <property type="entry name" value="PKD_4"/>
    <property type="match status" value="1"/>
</dbReference>
<organism evidence="2">
    <name type="scientific">marine sediment metagenome</name>
    <dbReference type="NCBI Taxonomy" id="412755"/>
    <lineage>
        <taxon>unclassified sequences</taxon>
        <taxon>metagenomes</taxon>
        <taxon>ecological metagenomes</taxon>
    </lineage>
</organism>
<dbReference type="EMBL" id="BARW01007660">
    <property type="protein sequence ID" value="GAI74655.1"/>
    <property type="molecule type" value="Genomic_DNA"/>
</dbReference>
<dbReference type="CDD" id="cd00146">
    <property type="entry name" value="PKD"/>
    <property type="match status" value="1"/>
</dbReference>
<evidence type="ECO:0000313" key="2">
    <source>
        <dbReference type="EMBL" id="GAI74655.1"/>
    </source>
</evidence>
<dbReference type="PROSITE" id="PS50093">
    <property type="entry name" value="PKD"/>
    <property type="match status" value="1"/>
</dbReference>
<comment type="caution">
    <text evidence="2">The sequence shown here is derived from an EMBL/GenBank/DDBJ whole genome shotgun (WGS) entry which is preliminary data.</text>
</comment>
<dbReference type="InterPro" id="IPR000601">
    <property type="entry name" value="PKD_dom"/>
</dbReference>
<dbReference type="SMART" id="SM00089">
    <property type="entry name" value="PKD"/>
    <property type="match status" value="1"/>
</dbReference>
<proteinExistence type="predicted"/>
<feature type="non-terminal residue" evidence="2">
    <location>
        <position position="390"/>
    </location>
</feature>
<dbReference type="Gene3D" id="3.20.20.80">
    <property type="entry name" value="Glycosidases"/>
    <property type="match status" value="1"/>
</dbReference>
<dbReference type="InterPro" id="IPR013783">
    <property type="entry name" value="Ig-like_fold"/>
</dbReference>
<dbReference type="SUPFAM" id="SSF49299">
    <property type="entry name" value="PKD domain"/>
    <property type="match status" value="1"/>
</dbReference>